<keyword evidence="5" id="KW-0460">Magnesium</keyword>
<dbReference type="Pfam" id="PF00348">
    <property type="entry name" value="polyprenyl_synt"/>
    <property type="match status" value="1"/>
</dbReference>
<evidence type="ECO:0000313" key="8">
    <source>
        <dbReference type="Proteomes" id="UP000199073"/>
    </source>
</evidence>
<organism evidence="7 8">
    <name type="scientific">Desulforhopalus singaporensis</name>
    <dbReference type="NCBI Taxonomy" id="91360"/>
    <lineage>
        <taxon>Bacteria</taxon>
        <taxon>Pseudomonadati</taxon>
        <taxon>Thermodesulfobacteriota</taxon>
        <taxon>Desulfobulbia</taxon>
        <taxon>Desulfobulbales</taxon>
        <taxon>Desulfocapsaceae</taxon>
        <taxon>Desulforhopalus</taxon>
    </lineage>
</organism>
<dbReference type="InterPro" id="IPR000092">
    <property type="entry name" value="Polyprenyl_synt"/>
</dbReference>
<dbReference type="InterPro" id="IPR008949">
    <property type="entry name" value="Isoprenoid_synthase_dom_sf"/>
</dbReference>
<dbReference type="Proteomes" id="UP000199073">
    <property type="component" value="Unassembled WGS sequence"/>
</dbReference>
<dbReference type="PANTHER" id="PTHR12001">
    <property type="entry name" value="GERANYLGERANYL PYROPHOSPHATE SYNTHASE"/>
    <property type="match status" value="1"/>
</dbReference>
<name>A0A1H0M8W9_9BACT</name>
<evidence type="ECO:0000256" key="2">
    <source>
        <dbReference type="ARBA" id="ARBA00006706"/>
    </source>
</evidence>
<dbReference type="SUPFAM" id="SSF48576">
    <property type="entry name" value="Terpenoid synthases"/>
    <property type="match status" value="1"/>
</dbReference>
<dbReference type="RefSeq" id="WP_092220430.1">
    <property type="nucleotide sequence ID" value="NZ_FNJI01000005.1"/>
</dbReference>
<dbReference type="CDD" id="cd00685">
    <property type="entry name" value="Trans_IPPS_HT"/>
    <property type="match status" value="1"/>
</dbReference>
<proteinExistence type="inferred from homology"/>
<keyword evidence="8" id="KW-1185">Reference proteome</keyword>
<keyword evidence="3 6" id="KW-0808">Transferase</keyword>
<dbReference type="PROSITE" id="PS00444">
    <property type="entry name" value="POLYPRENYL_SYNTHASE_2"/>
    <property type="match status" value="1"/>
</dbReference>
<sequence length="335" mass="36820">MDNQQLMAGLLEQVKGEAAKIDRCMRQDQALFGPDIDELLSAVLEYGLFNGGKRIRPFLTVLAGRLCTVENERIYQLGIAFEYLHAATLFHDDIIDGSATRRGKLSVHKKFGVVSAILAGDFLHAHAMDIVGQMAGKDGLASFCRATKGMAEGEFMQLRNAQKHNLSELDYYNAIMGKTGLLIAAACEVGAMFGGGNGDQVKALKSYGENLGCAFQVTDDLLDYLGNPEKTGKAVGNDLAEGKMTLPLILAIDRAGTDDRNRLLTIISSEEIRRDGLLETVELIDRYDGFVTARQQAEDASRRAVDNLRIFTSPRMEKEKMVLESLASYVVMREK</sequence>
<evidence type="ECO:0000256" key="5">
    <source>
        <dbReference type="ARBA" id="ARBA00022842"/>
    </source>
</evidence>
<dbReference type="AlphaFoldDB" id="A0A1H0M8W9"/>
<dbReference type="GO" id="GO:0008299">
    <property type="term" value="P:isoprenoid biosynthetic process"/>
    <property type="evidence" value="ECO:0007669"/>
    <property type="project" value="InterPro"/>
</dbReference>
<dbReference type="InterPro" id="IPR033749">
    <property type="entry name" value="Polyprenyl_synt_CS"/>
</dbReference>
<dbReference type="EMBL" id="FNJI01000005">
    <property type="protein sequence ID" value="SDO76570.1"/>
    <property type="molecule type" value="Genomic_DNA"/>
</dbReference>
<accession>A0A1H0M8W9</accession>
<reference evidence="7 8" key="1">
    <citation type="submission" date="2016-10" db="EMBL/GenBank/DDBJ databases">
        <authorList>
            <person name="de Groot N.N."/>
        </authorList>
    </citation>
    <scope>NUCLEOTIDE SEQUENCE [LARGE SCALE GENOMIC DNA]</scope>
    <source>
        <strain evidence="7 8">DSM 12130</strain>
    </source>
</reference>
<dbReference type="STRING" id="91360.SAMN05660330_01019"/>
<dbReference type="SFLD" id="SFLDS00005">
    <property type="entry name" value="Isoprenoid_Synthase_Type_I"/>
    <property type="match status" value="1"/>
</dbReference>
<dbReference type="OrthoDB" id="9805316at2"/>
<comment type="cofactor">
    <cofactor evidence="1">
        <name>Mg(2+)</name>
        <dbReference type="ChEBI" id="CHEBI:18420"/>
    </cofactor>
</comment>
<evidence type="ECO:0000256" key="3">
    <source>
        <dbReference type="ARBA" id="ARBA00022679"/>
    </source>
</evidence>
<dbReference type="GO" id="GO:0046872">
    <property type="term" value="F:metal ion binding"/>
    <property type="evidence" value="ECO:0007669"/>
    <property type="project" value="UniProtKB-KW"/>
</dbReference>
<evidence type="ECO:0000256" key="1">
    <source>
        <dbReference type="ARBA" id="ARBA00001946"/>
    </source>
</evidence>
<dbReference type="GO" id="GO:0004659">
    <property type="term" value="F:prenyltransferase activity"/>
    <property type="evidence" value="ECO:0007669"/>
    <property type="project" value="InterPro"/>
</dbReference>
<evidence type="ECO:0000313" key="7">
    <source>
        <dbReference type="EMBL" id="SDO76570.1"/>
    </source>
</evidence>
<dbReference type="Gene3D" id="1.10.600.10">
    <property type="entry name" value="Farnesyl Diphosphate Synthase"/>
    <property type="match status" value="1"/>
</dbReference>
<dbReference type="PANTHER" id="PTHR12001:SF69">
    <property type="entry name" value="ALL TRANS-POLYPRENYL-DIPHOSPHATE SYNTHASE PDSS1"/>
    <property type="match status" value="1"/>
</dbReference>
<evidence type="ECO:0000256" key="4">
    <source>
        <dbReference type="ARBA" id="ARBA00022723"/>
    </source>
</evidence>
<protein>
    <submittedName>
        <fullName evidence="7">Octaprenyl-diphosphate synthase</fullName>
    </submittedName>
</protein>
<keyword evidence="4" id="KW-0479">Metal-binding</keyword>
<gene>
    <name evidence="7" type="ORF">SAMN05660330_01019</name>
</gene>
<evidence type="ECO:0000256" key="6">
    <source>
        <dbReference type="RuleBase" id="RU004466"/>
    </source>
</evidence>
<comment type="similarity">
    <text evidence="2 6">Belongs to the FPP/GGPP synthase family.</text>
</comment>